<proteinExistence type="predicted"/>
<dbReference type="Pfam" id="PF12679">
    <property type="entry name" value="ABC2_membrane_2"/>
    <property type="match status" value="1"/>
</dbReference>
<keyword evidence="1" id="KW-0472">Membrane</keyword>
<feature type="transmembrane region" description="Helical" evidence="1">
    <location>
        <begin position="239"/>
        <end position="260"/>
    </location>
</feature>
<feature type="transmembrane region" description="Helical" evidence="1">
    <location>
        <begin position="21"/>
        <end position="45"/>
    </location>
</feature>
<dbReference type="Proteomes" id="UP000501676">
    <property type="component" value="Chromosome"/>
</dbReference>
<evidence type="ECO:0000313" key="3">
    <source>
        <dbReference type="Proteomes" id="UP000501676"/>
    </source>
</evidence>
<dbReference type="GO" id="GO:0140359">
    <property type="term" value="F:ABC-type transporter activity"/>
    <property type="evidence" value="ECO:0007669"/>
    <property type="project" value="InterPro"/>
</dbReference>
<dbReference type="GeneID" id="93221071"/>
<dbReference type="AlphaFoldDB" id="A0A6G7B7L0"/>
<evidence type="ECO:0000313" key="2">
    <source>
        <dbReference type="EMBL" id="QIH23400.1"/>
    </source>
</evidence>
<feature type="transmembrane region" description="Helical" evidence="1">
    <location>
        <begin position="210"/>
        <end position="233"/>
    </location>
</feature>
<sequence>MDRHQLKVMINKEYRELVNDRGLMFSLLIIPIIFSIVLPILLFILGTRKEVSASIVGLNTFIEQFKMIKYPDYLTRGTVPFYVIFTYFFLPLFMLLPIIISTVLSSSSFIGEKEHKTLEGLLYTPINTKVLVLGKALGCAAPAVTISTVSVLVYILVVNTVGWRYFKHIILPNMTWLLVTILISPLLVLLSILLVIGSSQYLKNSKSAQGVSMIIVAPIFGMLISQATGVLILGVFETVILIIVLILLDIIVFCVVMKMFNFEKFILNN</sequence>
<gene>
    <name evidence="2" type="ORF">G6Z83_01280</name>
</gene>
<name>A0A6G7B7L0_9LACO</name>
<evidence type="ECO:0000256" key="1">
    <source>
        <dbReference type="SAM" id="Phobius"/>
    </source>
</evidence>
<dbReference type="EMBL" id="CP049228">
    <property type="protein sequence ID" value="QIH23400.1"/>
    <property type="molecule type" value="Genomic_DNA"/>
</dbReference>
<protein>
    <submittedName>
        <fullName evidence="2">ABC transporter permease subunit</fullName>
    </submittedName>
</protein>
<dbReference type="RefSeq" id="WP_006728962.1">
    <property type="nucleotide sequence ID" value="NZ_CP045664.1"/>
</dbReference>
<organism evidence="2 3">
    <name type="scientific">Lactobacillus iners</name>
    <dbReference type="NCBI Taxonomy" id="147802"/>
    <lineage>
        <taxon>Bacteria</taxon>
        <taxon>Bacillati</taxon>
        <taxon>Bacillota</taxon>
        <taxon>Bacilli</taxon>
        <taxon>Lactobacillales</taxon>
        <taxon>Lactobacillaceae</taxon>
        <taxon>Lactobacillus</taxon>
    </lineage>
</organism>
<keyword evidence="1" id="KW-1133">Transmembrane helix</keyword>
<feature type="transmembrane region" description="Helical" evidence="1">
    <location>
        <begin position="130"/>
        <end position="156"/>
    </location>
</feature>
<feature type="transmembrane region" description="Helical" evidence="1">
    <location>
        <begin position="81"/>
        <end position="110"/>
    </location>
</feature>
<reference evidence="2 3" key="1">
    <citation type="submission" date="2020-02" db="EMBL/GenBank/DDBJ databases">
        <title>Complete genome sequences of six Lactobacillus iners strains isolated from the human vagina.</title>
        <authorList>
            <person name="France M.T."/>
            <person name="Rutt L."/>
            <person name="Narina S."/>
            <person name="Arbaugh S."/>
            <person name="Humphrys M.S."/>
            <person name="Ma B."/>
            <person name="Hayward M.R."/>
            <person name="Relman D."/>
            <person name="Kwon D.S."/>
            <person name="Ravel J."/>
        </authorList>
    </citation>
    <scope>NUCLEOTIDE SEQUENCE [LARGE SCALE GENOMIC DNA]</scope>
    <source>
        <strain evidence="2 3">C0210C1</strain>
    </source>
</reference>
<feature type="transmembrane region" description="Helical" evidence="1">
    <location>
        <begin position="176"/>
        <end position="198"/>
    </location>
</feature>
<keyword evidence="1" id="KW-0812">Transmembrane</keyword>
<accession>A0A6G7B7L0</accession>
<dbReference type="GO" id="GO:0005886">
    <property type="term" value="C:plasma membrane"/>
    <property type="evidence" value="ECO:0007669"/>
    <property type="project" value="UniProtKB-SubCell"/>
</dbReference>